<proteinExistence type="predicted"/>
<evidence type="ECO:0000313" key="4">
    <source>
        <dbReference type="Proteomes" id="UP000515819"/>
    </source>
</evidence>
<evidence type="ECO:0000313" key="3">
    <source>
        <dbReference type="EMBL" id="QNL99238.1"/>
    </source>
</evidence>
<dbReference type="Pfam" id="PF20434">
    <property type="entry name" value="BD-FAE"/>
    <property type="match status" value="1"/>
</dbReference>
<dbReference type="GO" id="GO:0016787">
    <property type="term" value="F:hydrolase activity"/>
    <property type="evidence" value="ECO:0007669"/>
    <property type="project" value="UniProtKB-KW"/>
</dbReference>
<sequence>MRRRSVMINVTEIMKRGAENKKLPPWVNMRHAWMVNDGLRDKDLEYPENVVQIKNLDYKKRLDAEQFAAILDSWKMDKKREMLYASSGDASDIDSDSYVSNSLFDLCVPASYMGDSDKAYPVIVSVHGGGWFYGDKKLYSHYCCHLAQSGFVVVNFNYRLAPQNKYPSAIEDVAYLVKYIDDHARVFGLDMNRFFMLGDSAGAQLTAQYCIAASNQEYRGKLDYFTYDKLPVRVCLNCGAYDMGKRDDMISNWYLRKDGTLVVSEEQYQLFMDQLAYMNADFPEAYLMYSVNDDLRFHTIELDKRMNDIGVAHVTRAFGAGHPESGHVFHLNLRNSDGVQCNEEECLFFKNK</sequence>
<name>A0A7G9FL07_9FIRM</name>
<protein>
    <submittedName>
        <fullName evidence="3">Alpha/beta hydrolase</fullName>
    </submittedName>
</protein>
<reference evidence="3 4" key="1">
    <citation type="submission" date="2020-08" db="EMBL/GenBank/DDBJ databases">
        <authorList>
            <person name="Liu C."/>
            <person name="Sun Q."/>
        </authorList>
    </citation>
    <scope>NUCLEOTIDE SEQUENCE [LARGE SCALE GENOMIC DNA]</scope>
    <source>
        <strain evidence="3 4">NSJ-4</strain>
    </source>
</reference>
<feature type="domain" description="BD-FAE-like" evidence="2">
    <location>
        <begin position="116"/>
        <end position="228"/>
    </location>
</feature>
<dbReference type="Gene3D" id="3.40.50.1820">
    <property type="entry name" value="alpha/beta hydrolase"/>
    <property type="match status" value="1"/>
</dbReference>
<gene>
    <name evidence="3" type="ORF">H9Q76_10955</name>
</gene>
<keyword evidence="4" id="KW-1185">Reference proteome</keyword>
<dbReference type="InterPro" id="IPR049492">
    <property type="entry name" value="BD-FAE-like_dom"/>
</dbReference>
<dbReference type="AlphaFoldDB" id="A0A7G9FL07"/>
<keyword evidence="1 3" id="KW-0378">Hydrolase</keyword>
<evidence type="ECO:0000259" key="2">
    <source>
        <dbReference type="Pfam" id="PF20434"/>
    </source>
</evidence>
<dbReference type="KEGG" id="wcp:H9Q76_10955"/>
<dbReference type="Proteomes" id="UP000515819">
    <property type="component" value="Chromosome"/>
</dbReference>
<dbReference type="SUPFAM" id="SSF53474">
    <property type="entry name" value="alpha/beta-Hydrolases"/>
    <property type="match status" value="1"/>
</dbReference>
<dbReference type="InterPro" id="IPR029058">
    <property type="entry name" value="AB_hydrolase_fold"/>
</dbReference>
<dbReference type="PANTHER" id="PTHR48081">
    <property type="entry name" value="AB HYDROLASE SUPERFAMILY PROTEIN C4A8.06C"/>
    <property type="match status" value="1"/>
</dbReference>
<evidence type="ECO:0000256" key="1">
    <source>
        <dbReference type="ARBA" id="ARBA00022801"/>
    </source>
</evidence>
<accession>A0A7G9FL07</accession>
<organism evidence="3 4">
    <name type="scientific">Wujia chipingensis</name>
    <dbReference type="NCBI Taxonomy" id="2763670"/>
    <lineage>
        <taxon>Bacteria</taxon>
        <taxon>Bacillati</taxon>
        <taxon>Bacillota</taxon>
        <taxon>Clostridia</taxon>
        <taxon>Lachnospirales</taxon>
        <taxon>Lachnospiraceae</taxon>
        <taxon>Wujia</taxon>
    </lineage>
</organism>
<dbReference type="InterPro" id="IPR050300">
    <property type="entry name" value="GDXG_lipolytic_enzyme"/>
</dbReference>
<dbReference type="EMBL" id="CP060632">
    <property type="protein sequence ID" value="QNL99238.1"/>
    <property type="molecule type" value="Genomic_DNA"/>
</dbReference>